<dbReference type="GO" id="GO:0009247">
    <property type="term" value="P:glycolipid biosynthetic process"/>
    <property type="evidence" value="ECO:0007669"/>
    <property type="project" value="UniProtKB-ARBA"/>
</dbReference>
<comment type="subcellular location">
    <subcellularLocation>
        <location evidence="1">Cell inner membrane</location>
    </subcellularLocation>
</comment>
<reference evidence="8 9" key="1">
    <citation type="submission" date="2019-02" db="EMBL/GenBank/DDBJ databases">
        <title>Genomic Encyclopedia of Type Strains, Phase IV (KMG-IV): sequencing the most valuable type-strain genomes for metagenomic binning, comparative biology and taxonomic classification.</title>
        <authorList>
            <person name="Goeker M."/>
        </authorList>
    </citation>
    <scope>NUCLEOTIDE SEQUENCE [LARGE SCALE GENOMIC DNA]</scope>
    <source>
        <strain evidence="8 9">DSM 21056</strain>
    </source>
</reference>
<protein>
    <submittedName>
        <fullName evidence="8">KDO2-lipid IV(A) lauroyltransferase</fullName>
    </submittedName>
</protein>
<dbReference type="RefSeq" id="WP_239016241.1">
    <property type="nucleotide sequence ID" value="NZ_SHLI01000001.1"/>
</dbReference>
<evidence type="ECO:0000256" key="2">
    <source>
        <dbReference type="ARBA" id="ARBA00022475"/>
    </source>
</evidence>
<keyword evidence="3" id="KW-0997">Cell inner membrane</keyword>
<keyword evidence="4 8" id="KW-0808">Transferase</keyword>
<evidence type="ECO:0000313" key="8">
    <source>
        <dbReference type="EMBL" id="RZU99404.1"/>
    </source>
</evidence>
<dbReference type="Pfam" id="PF03279">
    <property type="entry name" value="Lip_A_acyltrans"/>
    <property type="match status" value="1"/>
</dbReference>
<dbReference type="AlphaFoldDB" id="A0A4Q8D249"/>
<evidence type="ECO:0000256" key="6">
    <source>
        <dbReference type="ARBA" id="ARBA00023315"/>
    </source>
</evidence>
<dbReference type="InterPro" id="IPR004960">
    <property type="entry name" value="LipA_acyltrans"/>
</dbReference>
<evidence type="ECO:0000256" key="1">
    <source>
        <dbReference type="ARBA" id="ARBA00004533"/>
    </source>
</evidence>
<dbReference type="EMBL" id="SHLI01000001">
    <property type="protein sequence ID" value="RZU99404.1"/>
    <property type="molecule type" value="Genomic_DNA"/>
</dbReference>
<dbReference type="PANTHER" id="PTHR30606:SF9">
    <property type="entry name" value="LIPID A BIOSYNTHESIS LAUROYLTRANSFERASE"/>
    <property type="match status" value="1"/>
</dbReference>
<feature type="region of interest" description="Disordered" evidence="7">
    <location>
        <begin position="298"/>
        <end position="319"/>
    </location>
</feature>
<dbReference type="PANTHER" id="PTHR30606">
    <property type="entry name" value="LIPID A BIOSYNTHESIS LAUROYL ACYLTRANSFERASE"/>
    <property type="match status" value="1"/>
</dbReference>
<gene>
    <name evidence="8" type="ORF">EV698_1693</name>
</gene>
<evidence type="ECO:0000256" key="3">
    <source>
        <dbReference type="ARBA" id="ARBA00022519"/>
    </source>
</evidence>
<organism evidence="8 9">
    <name type="scientific">Spiribacter vilamensis</name>
    <dbReference type="NCBI Taxonomy" id="531306"/>
    <lineage>
        <taxon>Bacteria</taxon>
        <taxon>Pseudomonadati</taxon>
        <taxon>Pseudomonadota</taxon>
        <taxon>Gammaproteobacteria</taxon>
        <taxon>Chromatiales</taxon>
        <taxon>Ectothiorhodospiraceae</taxon>
        <taxon>Spiribacter</taxon>
    </lineage>
</organism>
<evidence type="ECO:0000313" key="9">
    <source>
        <dbReference type="Proteomes" id="UP000292298"/>
    </source>
</evidence>
<keyword evidence="5" id="KW-0472">Membrane</keyword>
<dbReference type="PIRSF" id="PIRSF026649">
    <property type="entry name" value="MsbB"/>
    <property type="match status" value="1"/>
</dbReference>
<keyword evidence="2" id="KW-1003">Cell membrane</keyword>
<evidence type="ECO:0000256" key="4">
    <source>
        <dbReference type="ARBA" id="ARBA00022679"/>
    </source>
</evidence>
<dbReference type="CDD" id="cd07984">
    <property type="entry name" value="LPLAT_LABLAT-like"/>
    <property type="match status" value="1"/>
</dbReference>
<dbReference type="GO" id="GO:0016746">
    <property type="term" value="F:acyltransferase activity"/>
    <property type="evidence" value="ECO:0007669"/>
    <property type="project" value="UniProtKB-KW"/>
</dbReference>
<name>A0A4Q8D249_9GAMM</name>
<dbReference type="GO" id="GO:0005886">
    <property type="term" value="C:plasma membrane"/>
    <property type="evidence" value="ECO:0007669"/>
    <property type="project" value="UniProtKB-SubCell"/>
</dbReference>
<evidence type="ECO:0000256" key="5">
    <source>
        <dbReference type="ARBA" id="ARBA00023136"/>
    </source>
</evidence>
<proteinExistence type="predicted"/>
<keyword evidence="6" id="KW-0012">Acyltransferase</keyword>
<sequence>MSDSSTPSTGTRHRIGQRLSLALLWMLGKLPPRIALFIGETIGRLFNRLPTQRRRVAQRNLELCFPELGQAQREHITRANLRYTGRGIAETALAWFGGARVDHIPCDVHGLENLEAAQSGGSPVILLSGHFLCIELAARLIGPRIRMAAIYKPMRKKPLMDRTMLRSRSRTLADVLPRTDLRKIVRVLRQGTPVWYAGDQDYGVRNSEFVSFMGVQTPTTTGLMRLSRMSSAKVVPLFFNINADGNGYEIWLEPAMEGFPTGNDRTDAQWMNAVIERGIRAHPEQYLWLHRRFKHPPPGERPAYGDALQKPRNRYGAAP</sequence>
<accession>A0A4Q8D249</accession>
<comment type="caution">
    <text evidence="8">The sequence shown here is derived from an EMBL/GenBank/DDBJ whole genome shotgun (WGS) entry which is preliminary data.</text>
</comment>
<evidence type="ECO:0000256" key="7">
    <source>
        <dbReference type="SAM" id="MobiDB-lite"/>
    </source>
</evidence>
<dbReference type="Proteomes" id="UP000292298">
    <property type="component" value="Unassembled WGS sequence"/>
</dbReference>
<keyword evidence="9" id="KW-1185">Reference proteome</keyword>